<evidence type="ECO:0000313" key="2">
    <source>
        <dbReference type="EMBL" id="GHH88272.1"/>
    </source>
</evidence>
<dbReference type="AlphaFoldDB" id="A0A919L8U2"/>
<evidence type="ECO:0000313" key="3">
    <source>
        <dbReference type="Proteomes" id="UP000603708"/>
    </source>
</evidence>
<dbReference type="EMBL" id="BNCD01000034">
    <property type="protein sequence ID" value="GHH88272.1"/>
    <property type="molecule type" value="Genomic_DNA"/>
</dbReference>
<keyword evidence="3" id="KW-1185">Reference proteome</keyword>
<feature type="region of interest" description="Disordered" evidence="1">
    <location>
        <begin position="21"/>
        <end position="55"/>
    </location>
</feature>
<evidence type="ECO:0000256" key="1">
    <source>
        <dbReference type="SAM" id="MobiDB-lite"/>
    </source>
</evidence>
<reference evidence="2" key="2">
    <citation type="submission" date="2020-09" db="EMBL/GenBank/DDBJ databases">
        <authorList>
            <person name="Sun Q."/>
            <person name="Ohkuma M."/>
        </authorList>
    </citation>
    <scope>NUCLEOTIDE SEQUENCE</scope>
    <source>
        <strain evidence="2">JCM 5069</strain>
    </source>
</reference>
<proteinExistence type="predicted"/>
<name>A0A919L8U2_9ACTN</name>
<organism evidence="2 3">
    <name type="scientific">Streptomyces sulfonofaciens</name>
    <dbReference type="NCBI Taxonomy" id="68272"/>
    <lineage>
        <taxon>Bacteria</taxon>
        <taxon>Bacillati</taxon>
        <taxon>Actinomycetota</taxon>
        <taxon>Actinomycetes</taxon>
        <taxon>Kitasatosporales</taxon>
        <taxon>Streptomycetaceae</taxon>
        <taxon>Streptomyces</taxon>
    </lineage>
</organism>
<gene>
    <name evidence="2" type="ORF">GCM10018793_67380</name>
</gene>
<comment type="caution">
    <text evidence="2">The sequence shown here is derived from an EMBL/GenBank/DDBJ whole genome shotgun (WGS) entry which is preliminary data.</text>
</comment>
<dbReference type="Proteomes" id="UP000603708">
    <property type="component" value="Unassembled WGS sequence"/>
</dbReference>
<accession>A0A919L8U2</accession>
<protein>
    <submittedName>
        <fullName evidence="2">Uncharacterized protein</fullName>
    </submittedName>
</protein>
<sequence>MPVGPDAGGTAAALAEALAEAPPGVPGEPGESEVPRGSEVLGDSEVPGAAGALGKPEVPGAAVVQGVRRWGVARGVAVMALSMGPTIS</sequence>
<reference evidence="2" key="1">
    <citation type="journal article" date="2014" name="Int. J. Syst. Evol. Microbiol.">
        <title>Complete genome sequence of Corynebacterium casei LMG S-19264T (=DSM 44701T), isolated from a smear-ripened cheese.</title>
        <authorList>
            <consortium name="US DOE Joint Genome Institute (JGI-PGF)"/>
            <person name="Walter F."/>
            <person name="Albersmeier A."/>
            <person name="Kalinowski J."/>
            <person name="Ruckert C."/>
        </authorList>
    </citation>
    <scope>NUCLEOTIDE SEQUENCE</scope>
    <source>
        <strain evidence="2">JCM 5069</strain>
    </source>
</reference>